<proteinExistence type="predicted"/>
<feature type="transmembrane region" description="Helical" evidence="1">
    <location>
        <begin position="214"/>
        <end position="234"/>
    </location>
</feature>
<dbReference type="EMBL" id="CP049934">
    <property type="protein sequence ID" value="QIM16228.1"/>
    <property type="molecule type" value="Genomic_DNA"/>
</dbReference>
<organism evidence="2 3">
    <name type="scientific">Leucobacter insecticola</name>
    <dbReference type="NCBI Taxonomy" id="2714934"/>
    <lineage>
        <taxon>Bacteria</taxon>
        <taxon>Bacillati</taxon>
        <taxon>Actinomycetota</taxon>
        <taxon>Actinomycetes</taxon>
        <taxon>Micrococcales</taxon>
        <taxon>Microbacteriaceae</taxon>
        <taxon>Leucobacter</taxon>
    </lineage>
</organism>
<protein>
    <submittedName>
        <fullName evidence="2">Uncharacterized protein</fullName>
    </submittedName>
</protein>
<dbReference type="RefSeq" id="WP_166323039.1">
    <property type="nucleotide sequence ID" value="NZ_CP049934.1"/>
</dbReference>
<dbReference type="Proteomes" id="UP000501387">
    <property type="component" value="Chromosome"/>
</dbReference>
<keyword evidence="3" id="KW-1185">Reference proteome</keyword>
<feature type="transmembrane region" description="Helical" evidence="1">
    <location>
        <begin position="264"/>
        <end position="285"/>
    </location>
</feature>
<feature type="transmembrane region" description="Helical" evidence="1">
    <location>
        <begin position="187"/>
        <end position="208"/>
    </location>
</feature>
<feature type="transmembrane region" description="Helical" evidence="1">
    <location>
        <begin position="133"/>
        <end position="157"/>
    </location>
</feature>
<feature type="transmembrane region" description="Helical" evidence="1">
    <location>
        <begin position="97"/>
        <end position="121"/>
    </location>
</feature>
<name>A0A6G8FIR8_9MICO</name>
<evidence type="ECO:0000256" key="1">
    <source>
        <dbReference type="SAM" id="Phobius"/>
    </source>
</evidence>
<sequence length="289" mass="32506">MSESVGPVIEDPREANKLYFLSLADGRFSLLRLPLMAFISSVMLAVNLVSLGSLVYLGLDEFLPLWRAHLVMIVFGLAVFLLSLIRWWVFRFQVFSTALMTLFGITGWLYGCCYMGFSLMAMFPKGEFSFDPAYAGVCAVLCLLFLCGSFAVNLNLLHRRLRYGHSWKRTLGNLTASSRVYSPKSMWTIFAVVTIGPNLLTQGTYAVFTLGLVYFLLAASVMPALVIELVYFTLLKSRDRVYWEERPPKRVLSGSQVTAALWKVLKIVLIIAALVIVVEVLNYVLPRIL</sequence>
<dbReference type="AlphaFoldDB" id="A0A6G8FIR8"/>
<keyword evidence="1" id="KW-0472">Membrane</keyword>
<keyword evidence="1" id="KW-0812">Transmembrane</keyword>
<evidence type="ECO:0000313" key="3">
    <source>
        <dbReference type="Proteomes" id="UP000501387"/>
    </source>
</evidence>
<evidence type="ECO:0000313" key="2">
    <source>
        <dbReference type="EMBL" id="QIM16228.1"/>
    </source>
</evidence>
<gene>
    <name evidence="2" type="ORF">G7067_07000</name>
</gene>
<keyword evidence="1" id="KW-1133">Transmembrane helix</keyword>
<feature type="transmembrane region" description="Helical" evidence="1">
    <location>
        <begin position="65"/>
        <end position="85"/>
    </location>
</feature>
<accession>A0A6G8FIR8</accession>
<reference evidence="2 3" key="1">
    <citation type="submission" date="2020-03" db="EMBL/GenBank/DDBJ databases">
        <title>Leucobacter sp. nov., isolated from beetles.</title>
        <authorList>
            <person name="Hyun D.-W."/>
            <person name="Bae J.-W."/>
        </authorList>
    </citation>
    <scope>NUCLEOTIDE SEQUENCE [LARGE SCALE GENOMIC DNA]</scope>
    <source>
        <strain evidence="2 3">HDW9B</strain>
    </source>
</reference>
<feature type="transmembrane region" description="Helical" evidence="1">
    <location>
        <begin position="35"/>
        <end position="59"/>
    </location>
</feature>
<dbReference type="KEGG" id="lins:G7067_07000"/>